<dbReference type="InterPro" id="IPR003501">
    <property type="entry name" value="PTS_EIIB_2/3"/>
</dbReference>
<gene>
    <name evidence="3" type="ORF">LTWDN19_05330</name>
</gene>
<sequence length="52" mass="5719">MKKLMIVCGSGIATSTIAEGKIKEYLEKEGVLSQVQTYKGNIAEYINQIGRL</sequence>
<name>A0ABN6GGR7_LATCU</name>
<evidence type="ECO:0000259" key="2">
    <source>
        <dbReference type="Pfam" id="PF02302"/>
    </source>
</evidence>
<dbReference type="Gene3D" id="3.40.50.2300">
    <property type="match status" value="1"/>
</dbReference>
<evidence type="ECO:0000256" key="1">
    <source>
        <dbReference type="ARBA" id="ARBA00022679"/>
    </source>
</evidence>
<reference evidence="3 4" key="1">
    <citation type="submission" date="2021-05" db="EMBL/GenBank/DDBJ databases">
        <title>Complete Genome Sequence of Latilactobacillus sp. Strain WDN19, a High D-Aspartate-producing Lactic Acid Bacterium Isolated from a Japanese Pickle.</title>
        <authorList>
            <person name="Kajitani K."/>
            <person name="Takahashi S."/>
        </authorList>
    </citation>
    <scope>NUCLEOTIDE SEQUENCE [LARGE SCALE GENOMIC DNA]</scope>
    <source>
        <strain evidence="3 4">WDN19</strain>
    </source>
</reference>
<protein>
    <recommendedName>
        <fullName evidence="2">Phosphotransferase system EIIB component type 2/3 domain-containing protein</fullName>
    </recommendedName>
</protein>
<evidence type="ECO:0000313" key="4">
    <source>
        <dbReference type="Proteomes" id="UP000825100"/>
    </source>
</evidence>
<feature type="domain" description="Phosphotransferase system EIIB component type 2/3" evidence="2">
    <location>
        <begin position="3"/>
        <end position="39"/>
    </location>
</feature>
<dbReference type="EMBL" id="AP024685">
    <property type="protein sequence ID" value="BCX29966.1"/>
    <property type="molecule type" value="Genomic_DNA"/>
</dbReference>
<organism evidence="3 4">
    <name type="scientific">Latilactobacillus curvatus</name>
    <name type="common">Lactobacillus curvatus</name>
    <dbReference type="NCBI Taxonomy" id="28038"/>
    <lineage>
        <taxon>Bacteria</taxon>
        <taxon>Bacillati</taxon>
        <taxon>Bacillota</taxon>
        <taxon>Bacilli</taxon>
        <taxon>Lactobacillales</taxon>
        <taxon>Lactobacillaceae</taxon>
        <taxon>Latilactobacillus</taxon>
    </lineage>
</organism>
<dbReference type="Proteomes" id="UP000825100">
    <property type="component" value="Chromosome"/>
</dbReference>
<keyword evidence="1" id="KW-0808">Transferase</keyword>
<evidence type="ECO:0000313" key="3">
    <source>
        <dbReference type="EMBL" id="BCX29966.1"/>
    </source>
</evidence>
<dbReference type="Pfam" id="PF02302">
    <property type="entry name" value="PTS_IIB"/>
    <property type="match status" value="1"/>
</dbReference>
<dbReference type="InterPro" id="IPR036095">
    <property type="entry name" value="PTS_EIIB-like_sf"/>
</dbReference>
<dbReference type="SUPFAM" id="SSF52794">
    <property type="entry name" value="PTS system IIB component-like"/>
    <property type="match status" value="1"/>
</dbReference>
<accession>A0ABN6GGR7</accession>
<keyword evidence="4" id="KW-1185">Reference proteome</keyword>
<dbReference type="RefSeq" id="WP_221276690.1">
    <property type="nucleotide sequence ID" value="NZ_AP024685.1"/>
</dbReference>
<proteinExistence type="predicted"/>